<dbReference type="InterPro" id="IPR002933">
    <property type="entry name" value="Peptidase_M20"/>
</dbReference>
<dbReference type="Pfam" id="PF01546">
    <property type="entry name" value="Peptidase_M20"/>
    <property type="match status" value="1"/>
</dbReference>
<organism evidence="3 4">
    <name type="scientific">Apiospora arundinis</name>
    <dbReference type="NCBI Taxonomy" id="335852"/>
    <lineage>
        <taxon>Eukaryota</taxon>
        <taxon>Fungi</taxon>
        <taxon>Dikarya</taxon>
        <taxon>Ascomycota</taxon>
        <taxon>Pezizomycotina</taxon>
        <taxon>Sordariomycetes</taxon>
        <taxon>Xylariomycetidae</taxon>
        <taxon>Amphisphaeriales</taxon>
        <taxon>Apiosporaceae</taxon>
        <taxon>Apiospora</taxon>
    </lineage>
</organism>
<dbReference type="InterPro" id="IPR017439">
    <property type="entry name" value="Amidohydrolase"/>
</dbReference>
<dbReference type="PANTHER" id="PTHR11014:SF63">
    <property type="entry name" value="METALLOPEPTIDASE, PUTATIVE (AFU_ORTHOLOGUE AFUA_6G09600)-RELATED"/>
    <property type="match status" value="1"/>
</dbReference>
<reference evidence="3 4" key="1">
    <citation type="journal article" date="2024" name="IMA Fungus">
        <title>Apiospora arundinis, a panoply of carbohydrate-active enzymes and secondary metabolites.</title>
        <authorList>
            <person name="Sorensen T."/>
            <person name="Petersen C."/>
            <person name="Muurmann A.T."/>
            <person name="Christiansen J.V."/>
            <person name="Brundto M.L."/>
            <person name="Overgaard C.K."/>
            <person name="Boysen A.T."/>
            <person name="Wollenberg R.D."/>
            <person name="Larsen T.O."/>
            <person name="Sorensen J.L."/>
            <person name="Nielsen K.L."/>
            <person name="Sondergaard T.E."/>
        </authorList>
    </citation>
    <scope>NUCLEOTIDE SEQUENCE [LARGE SCALE GENOMIC DNA]</scope>
    <source>
        <strain evidence="3 4">AAU 773</strain>
    </source>
</reference>
<evidence type="ECO:0000313" key="3">
    <source>
        <dbReference type="EMBL" id="KAK8877096.1"/>
    </source>
</evidence>
<dbReference type="PANTHER" id="PTHR11014">
    <property type="entry name" value="PEPTIDASE M20 FAMILY MEMBER"/>
    <property type="match status" value="1"/>
</dbReference>
<dbReference type="Gene3D" id="3.40.630.10">
    <property type="entry name" value="Zn peptidases"/>
    <property type="match status" value="1"/>
</dbReference>
<dbReference type="GO" id="GO:0016787">
    <property type="term" value="F:hydrolase activity"/>
    <property type="evidence" value="ECO:0007669"/>
    <property type="project" value="UniProtKB-KW"/>
</dbReference>
<proteinExistence type="inferred from homology"/>
<sequence>MASISSIVAQHRPDLEPLQDLYKHFHQHPELSNQEKETAATIASELRTISPDFVIKTGIGGHGLAAILRNGDDGGKGQGPTVLLRADMDALPVLERTGLPYASTRRMTDVLDGVEKPVMHACGHDMHVTCLLGAARTLVSALGENADAWTGTLVLAFQPAEERGTGAQAMVDDGLYDPDRHAVPVPDVVLGAHVTGAARTGVVGTRRGLMATSADSMRVTLYGRGAHASMPHAAVDPVVMAASTILKLQTIVARETDPADSAVVTVASVHAGDAENIIADEARLSVECRAVTQRTRDRTLKRIRDIIHAECLGAQATREPAFQTTRAFPLTINDDEVTARVEETFAAHFGEGNGKKQVMVRKEKGEGEGKGEADDTHHSNCCWYDRDIPRFAASEDFSILATAVGKPYCFFMYGGVDGAAWDEAESRGTLAESIPSNHSALFAPAIMPTLQMGIDGYAAAALTFLGKK</sequence>
<dbReference type="InterPro" id="IPR036264">
    <property type="entry name" value="Bact_exopeptidase_dim_dom"/>
</dbReference>
<comment type="similarity">
    <text evidence="1">Belongs to the peptidase M20A family.</text>
</comment>
<name>A0ABR2JH04_9PEZI</name>
<evidence type="ECO:0000313" key="4">
    <source>
        <dbReference type="Proteomes" id="UP001390339"/>
    </source>
</evidence>
<dbReference type="SUPFAM" id="SSF55031">
    <property type="entry name" value="Bacterial exopeptidase dimerisation domain"/>
    <property type="match status" value="1"/>
</dbReference>
<gene>
    <name evidence="3" type="ORF">PGQ11_002042</name>
</gene>
<dbReference type="Gene3D" id="3.30.70.360">
    <property type="match status" value="1"/>
</dbReference>
<dbReference type="PIRSF" id="PIRSF005962">
    <property type="entry name" value="Pept_M20D_amidohydro"/>
    <property type="match status" value="1"/>
</dbReference>
<evidence type="ECO:0000259" key="2">
    <source>
        <dbReference type="Pfam" id="PF07687"/>
    </source>
</evidence>
<dbReference type="InterPro" id="IPR011650">
    <property type="entry name" value="Peptidase_M20_dimer"/>
</dbReference>
<feature type="domain" description="Peptidase M20 dimerisation" evidence="2">
    <location>
        <begin position="215"/>
        <end position="310"/>
    </location>
</feature>
<dbReference type="NCBIfam" id="TIGR01891">
    <property type="entry name" value="amidohydrolases"/>
    <property type="match status" value="1"/>
</dbReference>
<dbReference type="SUPFAM" id="SSF53187">
    <property type="entry name" value="Zn-dependent exopeptidases"/>
    <property type="match status" value="1"/>
</dbReference>
<evidence type="ECO:0000256" key="1">
    <source>
        <dbReference type="ARBA" id="ARBA00006247"/>
    </source>
</evidence>
<keyword evidence="3" id="KW-0378">Hydrolase</keyword>
<dbReference type="EMBL" id="JAPCWZ010000002">
    <property type="protein sequence ID" value="KAK8877096.1"/>
    <property type="molecule type" value="Genomic_DNA"/>
</dbReference>
<protein>
    <submittedName>
        <fullName evidence="3">Hippurate hydrolase</fullName>
    </submittedName>
</protein>
<keyword evidence="4" id="KW-1185">Reference proteome</keyword>
<dbReference type="Proteomes" id="UP001390339">
    <property type="component" value="Unassembled WGS sequence"/>
</dbReference>
<dbReference type="Pfam" id="PF07687">
    <property type="entry name" value="M20_dimer"/>
    <property type="match status" value="1"/>
</dbReference>
<comment type="caution">
    <text evidence="3">The sequence shown here is derived from an EMBL/GenBank/DDBJ whole genome shotgun (WGS) entry which is preliminary data.</text>
</comment>
<accession>A0ABR2JH04</accession>